<evidence type="ECO:0000313" key="1">
    <source>
        <dbReference type="EMBL" id="KAH9415518.1"/>
    </source>
</evidence>
<keyword evidence="2" id="KW-1185">Reference proteome</keyword>
<accession>A0ABQ8IZ00</accession>
<dbReference type="EMBL" id="NJHN03000095">
    <property type="protein sequence ID" value="KAH9415518.1"/>
    <property type="molecule type" value="Genomic_DNA"/>
</dbReference>
<proteinExistence type="predicted"/>
<dbReference type="Proteomes" id="UP000887458">
    <property type="component" value="Unassembled WGS sequence"/>
</dbReference>
<evidence type="ECO:0000313" key="2">
    <source>
        <dbReference type="Proteomes" id="UP000887458"/>
    </source>
</evidence>
<reference evidence="1 2" key="2">
    <citation type="journal article" date="2022" name="Mol. Biol. Evol.">
        <title>Comparative Genomics Reveals Insights into the Divergent Evolution of Astigmatic Mites and Household Pest Adaptations.</title>
        <authorList>
            <person name="Xiong Q."/>
            <person name="Wan A.T."/>
            <person name="Liu X."/>
            <person name="Fung C.S."/>
            <person name="Xiao X."/>
            <person name="Malainual N."/>
            <person name="Hou J."/>
            <person name="Wang L."/>
            <person name="Wang M."/>
            <person name="Yang K.Y."/>
            <person name="Cui Y."/>
            <person name="Leung E.L."/>
            <person name="Nong W."/>
            <person name="Shin S.K."/>
            <person name="Au S.W."/>
            <person name="Jeong K.Y."/>
            <person name="Chew F.T."/>
            <person name="Hui J.H."/>
            <person name="Leung T.F."/>
            <person name="Tungtrongchitr A."/>
            <person name="Zhong N."/>
            <person name="Liu Z."/>
            <person name="Tsui S.K."/>
        </authorList>
    </citation>
    <scope>NUCLEOTIDE SEQUENCE [LARGE SCALE GENOMIC DNA]</scope>
    <source>
        <strain evidence="1">Derp</strain>
    </source>
</reference>
<protein>
    <submittedName>
        <fullName evidence="1">Uncharacterized protein</fullName>
    </submittedName>
</protein>
<gene>
    <name evidence="1" type="ORF">DERP_000003</name>
</gene>
<name>A0ABQ8IZ00_DERPT</name>
<organism evidence="1 2">
    <name type="scientific">Dermatophagoides pteronyssinus</name>
    <name type="common">European house dust mite</name>
    <dbReference type="NCBI Taxonomy" id="6956"/>
    <lineage>
        <taxon>Eukaryota</taxon>
        <taxon>Metazoa</taxon>
        <taxon>Ecdysozoa</taxon>
        <taxon>Arthropoda</taxon>
        <taxon>Chelicerata</taxon>
        <taxon>Arachnida</taxon>
        <taxon>Acari</taxon>
        <taxon>Acariformes</taxon>
        <taxon>Sarcoptiformes</taxon>
        <taxon>Astigmata</taxon>
        <taxon>Psoroptidia</taxon>
        <taxon>Analgoidea</taxon>
        <taxon>Pyroglyphidae</taxon>
        <taxon>Dermatophagoidinae</taxon>
        <taxon>Dermatophagoides</taxon>
    </lineage>
</organism>
<comment type="caution">
    <text evidence="1">The sequence shown here is derived from an EMBL/GenBank/DDBJ whole genome shotgun (WGS) entry which is preliminary data.</text>
</comment>
<reference evidence="1 2" key="1">
    <citation type="journal article" date="2018" name="J. Allergy Clin. Immunol.">
        <title>High-quality assembly of Dermatophagoides pteronyssinus genome and transcriptome reveals a wide range of novel allergens.</title>
        <authorList>
            <person name="Liu X.Y."/>
            <person name="Yang K.Y."/>
            <person name="Wang M.Q."/>
            <person name="Kwok J.S."/>
            <person name="Zeng X."/>
            <person name="Yang Z."/>
            <person name="Xiao X.J."/>
            <person name="Lau C.P."/>
            <person name="Li Y."/>
            <person name="Huang Z.M."/>
            <person name="Ba J.G."/>
            <person name="Yim A.K."/>
            <person name="Ouyang C.Y."/>
            <person name="Ngai S.M."/>
            <person name="Chan T.F."/>
            <person name="Leung E.L."/>
            <person name="Liu L."/>
            <person name="Liu Z.G."/>
            <person name="Tsui S.K."/>
        </authorList>
    </citation>
    <scope>NUCLEOTIDE SEQUENCE [LARGE SCALE GENOMIC DNA]</scope>
    <source>
        <strain evidence="1">Derp</strain>
    </source>
</reference>
<sequence length="215" mass="24290">MNLIVFKAKTTIVGLPVKTTLVATKQINKTVAEIVYIIISFAVGIDEESDGPMKRWNAGQMMTVGIPIEEAIERIRSMPHRRNALIRSLGATSLTQRAGRNLIFRQFPDSILGHQNGLTQCTAQVMCEQTCQDEMNKSANNYFDTYPTDDAYVSYILAAIEKGRELGGAYHCDQCHLLYPKCNNEATRQQVLTKYAYLMDVTNYVNIKTKYYDTI</sequence>